<dbReference type="Proteomes" id="UP000289600">
    <property type="component" value="Segment"/>
</dbReference>
<proteinExistence type="predicted"/>
<dbReference type="EMBL" id="MG807320">
    <property type="protein sequence ID" value="AVL94978.1"/>
    <property type="molecule type" value="Genomic_DNA"/>
</dbReference>
<accession>A0A2P1EM98</accession>
<protein>
    <submittedName>
        <fullName evidence="2">Uncharacterized protein</fullName>
    </submittedName>
</protein>
<sequence>MDYKQEYIKLKNKLLNNQIGSSPLDQNLVNELSNVVFIVDDVVLGDDVHAVILSLIKQFNKISSSDIPHNLELSQYYAVGKGLMSRQGTIVCENCELVLKYNDNNVCLSNGKSVDDRNIKCDINRGVINFFIKQKKGNTFIYTKIKIVRIIHDDKLESYSRTKYFDNDEIEKLNEAGNIAINRGQSDAILSNAKGGDLESKNPTEILDSTNNVEYIINESKKASIAPLVSRMNNTRVTSSVPTQSAVDAANTVASHLAKTKAVNTKDLSAVLVPGKNALLLNDKVIPVDANIDETKGTINVNDSQAENTINSKNINSRAAINVDANLALLPTKDLVTNKNIQVTEPSQKSSTSLYNKVVQYLSSIFNKTGNAASDVITDTKSAVNQVTDGTKSTINTVTNNTGNVVSTIGQKIGEATNKISNFFTGNKPVSVVPVSKDLSVLTPLPSQTAGQAVPVPLNDVPLSSRNMSSSQKTSVRRLNNMVLKNYSNSLNMENSKTAASIANTKNDLTPSLNDLIENARNRNRNLY</sequence>
<reference evidence="3" key="1">
    <citation type="submission" date="2018-01" db="EMBL/GenBank/DDBJ databases">
        <title>Testimony of 'menage a trois' revealed by the proteome of Megavirus virophage.</title>
        <authorList>
            <person name="Jeudy S."/>
            <person name="Bertaux L."/>
            <person name="Alempic J.-M."/>
            <person name="Lartigue A."/>
            <person name="Legendre M."/>
            <person name="Philippe N."/>
            <person name="Beucher L."/>
            <person name="Biondi E."/>
            <person name="Juul S."/>
            <person name="Turner D."/>
            <person name="Coute Y."/>
            <person name="Claverie J.-M."/>
            <person name="Abergel C."/>
        </authorList>
    </citation>
    <scope>NUCLEOTIDE SEQUENCE [LARGE SCALE GENOMIC DNA]</scope>
</reference>
<evidence type="ECO:0000256" key="1">
    <source>
        <dbReference type="SAM" id="MobiDB-lite"/>
    </source>
</evidence>
<feature type="region of interest" description="Disordered" evidence="1">
    <location>
        <begin position="507"/>
        <end position="528"/>
    </location>
</feature>
<evidence type="ECO:0000313" key="3">
    <source>
        <dbReference type="Proteomes" id="UP000289600"/>
    </source>
</evidence>
<gene>
    <name evidence="2" type="ORF">mc_592</name>
</gene>
<organism evidence="2 3">
    <name type="scientific">Moumouvirus australiensis</name>
    <dbReference type="NCBI Taxonomy" id="2109587"/>
    <lineage>
        <taxon>Viruses</taxon>
        <taxon>Varidnaviria</taxon>
        <taxon>Bamfordvirae</taxon>
        <taxon>Nucleocytoviricota</taxon>
        <taxon>Megaviricetes</taxon>
        <taxon>Imitervirales</taxon>
        <taxon>Mimiviridae</taxon>
        <taxon>Megamimivirinae</taxon>
        <taxon>Moumouvirus</taxon>
        <taxon>Moumouvirus australiense</taxon>
    </lineage>
</organism>
<keyword evidence="3" id="KW-1185">Reference proteome</keyword>
<name>A0A2P1EM98_9VIRU</name>
<evidence type="ECO:0000313" key="2">
    <source>
        <dbReference type="EMBL" id="AVL94978.1"/>
    </source>
</evidence>